<dbReference type="OrthoDB" id="4812218at2759"/>
<reference evidence="2" key="1">
    <citation type="submission" date="2019-01" db="EMBL/GenBank/DDBJ databases">
        <title>Colletotrichum abscissum LGMF1257.</title>
        <authorList>
            <person name="Baroncelli R."/>
        </authorList>
    </citation>
    <scope>NUCLEOTIDE SEQUENCE</scope>
    <source>
        <strain evidence="2">Ca142</strain>
    </source>
</reference>
<keyword evidence="1" id="KW-0732">Signal</keyword>
<proteinExistence type="predicted"/>
<feature type="signal peptide" evidence="1">
    <location>
        <begin position="1"/>
        <end position="19"/>
    </location>
</feature>
<gene>
    <name evidence="2" type="ORF">CABS02_04849</name>
</gene>
<dbReference type="EMBL" id="SDAQ01000020">
    <property type="protein sequence ID" value="KAI3555010.1"/>
    <property type="molecule type" value="Genomic_DNA"/>
</dbReference>
<evidence type="ECO:0000256" key="1">
    <source>
        <dbReference type="SAM" id="SignalP"/>
    </source>
</evidence>
<accession>A0A9P9XJA5</accession>
<dbReference type="AlphaFoldDB" id="A0A9P9XJA5"/>
<protein>
    <submittedName>
        <fullName evidence="2">Uncharacterized protein</fullName>
    </submittedName>
</protein>
<organism evidence="2 3">
    <name type="scientific">Colletotrichum abscissum</name>
    <dbReference type="NCBI Taxonomy" id="1671311"/>
    <lineage>
        <taxon>Eukaryota</taxon>
        <taxon>Fungi</taxon>
        <taxon>Dikarya</taxon>
        <taxon>Ascomycota</taxon>
        <taxon>Pezizomycotina</taxon>
        <taxon>Sordariomycetes</taxon>
        <taxon>Hypocreomycetidae</taxon>
        <taxon>Glomerellales</taxon>
        <taxon>Glomerellaceae</taxon>
        <taxon>Colletotrichum</taxon>
        <taxon>Colletotrichum acutatum species complex</taxon>
    </lineage>
</organism>
<evidence type="ECO:0000313" key="2">
    <source>
        <dbReference type="EMBL" id="KAI3555010.1"/>
    </source>
</evidence>
<sequence>MIIGLFIAMLINPFRPCEGSPTFQEHYYKSAFKPRFVDAWHGPQIVAPDTPYVAAVSKNSLYFIDTRFDSDTAKHIKEQIEWATVPGGANHVINIDELSTTAEVKDTATGETLFVFDPPYARVLFAKGINRRNPALRLPEHEPAGEWLVTYDHNSLTARDSCYDYGCSNNQDCKRQTNNNCDVCHNYRVDNECDKALTNAIGVCRPLCSKKTDVPKEEGEDDITYYKRMDDLHWK</sequence>
<dbReference type="Proteomes" id="UP001056436">
    <property type="component" value="Unassembled WGS sequence"/>
</dbReference>
<name>A0A9P9XJA5_9PEZI</name>
<comment type="caution">
    <text evidence="2">The sequence shown here is derived from an EMBL/GenBank/DDBJ whole genome shotgun (WGS) entry which is preliminary data.</text>
</comment>
<evidence type="ECO:0000313" key="3">
    <source>
        <dbReference type="Proteomes" id="UP001056436"/>
    </source>
</evidence>
<feature type="chain" id="PRO_5040244608" evidence="1">
    <location>
        <begin position="20"/>
        <end position="235"/>
    </location>
</feature>
<keyword evidence="3" id="KW-1185">Reference proteome</keyword>